<dbReference type="InterPro" id="IPR036383">
    <property type="entry name" value="TSP1_rpt_sf"/>
</dbReference>
<evidence type="ECO:0000313" key="8">
    <source>
        <dbReference type="Proteomes" id="UP001217089"/>
    </source>
</evidence>
<keyword evidence="2" id="KW-0677">Repeat</keyword>
<dbReference type="CDD" id="cd19941">
    <property type="entry name" value="TIL"/>
    <property type="match status" value="1"/>
</dbReference>
<dbReference type="SUPFAM" id="SSF82895">
    <property type="entry name" value="TSP-1 type 1 repeat"/>
    <property type="match status" value="3"/>
</dbReference>
<sequence>MTHIKITENEINANKCNYTYGNWSECPTECTTQTNMRFRIGTLVGSPSVQYHCLNETTEEGYCDDVFCPTTPPSWSTWSNCTTNDPCVVGSRIRERGQCNETNPDDSVITEPCVEECTSCEYDDWFDWSNCTTECGQGIEMRTRNILSGNETQCTDTVETRDCTATVTCPPACNIGGQSYAVGDPIPSDDHECDMNGNKACYDDPNRVVHGNYGQWTDWSECSLTCEGGQQTRTRTCSDPMPECGGNDCSSLGNDTETRSCNNDDGDQYCNEGLFDFKNCMEELDPCNTTCKMSDWSDWTPCSETCGLGTTTRTRVIYDPTNPDCNLVQDQQSDTCFFSSCPCGTNMEWSNTTSCSMYCNSAPNCTDNEQGCVCKPGYFMDELNNCVSSSDCSRCVHNGNYIPEDHQWRPLNDSCSICTCLEGSIECTKEQCNNPECGENEEEIIDPLNPCCKTCKTKTETCQPHTEFKVLETGNCVATQPRNVTYCKGGCLDSYAIPLLTTDTSSQSLDSACKCCIPTASHTETVELICNDDPNNIVYANLMVITSCGCDLCTTSEESASYAASQMAKRRRR</sequence>
<proteinExistence type="predicted"/>
<dbReference type="Pfam" id="PF00093">
    <property type="entry name" value="VWC"/>
    <property type="match status" value="1"/>
</dbReference>
<evidence type="ECO:0000256" key="2">
    <source>
        <dbReference type="ARBA" id="ARBA00022737"/>
    </source>
</evidence>
<dbReference type="PROSITE" id="PS01208">
    <property type="entry name" value="VWFC_1"/>
    <property type="match status" value="1"/>
</dbReference>
<protein>
    <recommendedName>
        <fullName evidence="9">CTCK domain-containing protein</fullName>
    </recommendedName>
</protein>
<evidence type="ECO:0000256" key="3">
    <source>
        <dbReference type="ARBA" id="ARBA00023157"/>
    </source>
</evidence>
<feature type="domain" description="CTCK" evidence="5">
    <location>
        <begin position="455"/>
        <end position="554"/>
    </location>
</feature>
<evidence type="ECO:0000259" key="6">
    <source>
        <dbReference type="PROSITE" id="PS50184"/>
    </source>
</evidence>
<name>A0ABQ9FCK9_TEGGR</name>
<accession>A0ABQ9FCK9</accession>
<keyword evidence="3" id="KW-1015">Disulfide bond</keyword>
<dbReference type="PROSITE" id="PS50092">
    <property type="entry name" value="TSP1"/>
    <property type="match status" value="3"/>
</dbReference>
<evidence type="ECO:0000313" key="7">
    <source>
        <dbReference type="EMBL" id="KAJ8313587.1"/>
    </source>
</evidence>
<organism evidence="7 8">
    <name type="scientific">Tegillarca granosa</name>
    <name type="common">Malaysian cockle</name>
    <name type="synonym">Anadara granosa</name>
    <dbReference type="NCBI Taxonomy" id="220873"/>
    <lineage>
        <taxon>Eukaryota</taxon>
        <taxon>Metazoa</taxon>
        <taxon>Spiralia</taxon>
        <taxon>Lophotrochozoa</taxon>
        <taxon>Mollusca</taxon>
        <taxon>Bivalvia</taxon>
        <taxon>Autobranchia</taxon>
        <taxon>Pteriomorphia</taxon>
        <taxon>Arcoida</taxon>
        <taxon>Arcoidea</taxon>
        <taxon>Arcidae</taxon>
        <taxon>Tegillarca</taxon>
    </lineage>
</organism>
<evidence type="ECO:0008006" key="9">
    <source>
        <dbReference type="Google" id="ProtNLM"/>
    </source>
</evidence>
<dbReference type="PANTHER" id="PTHR22906:SF54">
    <property type="entry name" value="IG-LIKE DOMAIN-CONTAINING PROTEIN"/>
    <property type="match status" value="1"/>
</dbReference>
<keyword evidence="8" id="KW-1185">Reference proteome</keyword>
<dbReference type="InterPro" id="IPR029034">
    <property type="entry name" value="Cystine-knot_cytokine"/>
</dbReference>
<feature type="domain" description="VWFC" evidence="6">
    <location>
        <begin position="393"/>
        <end position="456"/>
    </location>
</feature>
<gene>
    <name evidence="7" type="ORF">KUTeg_008148</name>
</gene>
<comment type="caution">
    <text evidence="4">Lacks conserved residue(s) required for the propagation of feature annotation.</text>
</comment>
<dbReference type="Proteomes" id="UP001217089">
    <property type="component" value="Unassembled WGS sequence"/>
</dbReference>
<dbReference type="PROSITE" id="PS50184">
    <property type="entry name" value="VWFC_2"/>
    <property type="match status" value="1"/>
</dbReference>
<dbReference type="SMART" id="SM00041">
    <property type="entry name" value="CT"/>
    <property type="match status" value="1"/>
</dbReference>
<dbReference type="Gene3D" id="2.20.100.10">
    <property type="entry name" value="Thrombospondin type-1 (TSP1) repeat"/>
    <property type="match status" value="3"/>
</dbReference>
<dbReference type="Gene3D" id="2.10.90.10">
    <property type="entry name" value="Cystine-knot cytokines"/>
    <property type="match status" value="1"/>
</dbReference>
<dbReference type="PANTHER" id="PTHR22906">
    <property type="entry name" value="PROPERDIN"/>
    <property type="match status" value="1"/>
</dbReference>
<dbReference type="PROSITE" id="PS01186">
    <property type="entry name" value="EGF_2"/>
    <property type="match status" value="1"/>
</dbReference>
<dbReference type="SMART" id="SM00214">
    <property type="entry name" value="VWC"/>
    <property type="match status" value="1"/>
</dbReference>
<dbReference type="PROSITE" id="PS01225">
    <property type="entry name" value="CTCK_2"/>
    <property type="match status" value="1"/>
</dbReference>
<dbReference type="SUPFAM" id="SSF57567">
    <property type="entry name" value="Serine protease inhibitors"/>
    <property type="match status" value="1"/>
</dbReference>
<keyword evidence="1" id="KW-0732">Signal</keyword>
<dbReference type="EMBL" id="JARBDR010000342">
    <property type="protein sequence ID" value="KAJ8313587.1"/>
    <property type="molecule type" value="Genomic_DNA"/>
</dbReference>
<dbReference type="InterPro" id="IPR001007">
    <property type="entry name" value="VWF_dom"/>
</dbReference>
<evidence type="ECO:0000256" key="4">
    <source>
        <dbReference type="PROSITE-ProRule" id="PRU00039"/>
    </source>
</evidence>
<dbReference type="InterPro" id="IPR000884">
    <property type="entry name" value="TSP1_rpt"/>
</dbReference>
<reference evidence="7 8" key="1">
    <citation type="submission" date="2022-12" db="EMBL/GenBank/DDBJ databases">
        <title>Chromosome-level genome of Tegillarca granosa.</title>
        <authorList>
            <person name="Kim J."/>
        </authorList>
    </citation>
    <scope>NUCLEOTIDE SEQUENCE [LARGE SCALE GENOMIC DNA]</scope>
    <source>
        <strain evidence="7">Teg-2019</strain>
        <tissue evidence="7">Adductor muscle</tissue>
    </source>
</reference>
<dbReference type="InterPro" id="IPR006207">
    <property type="entry name" value="Cys_knot_C"/>
</dbReference>
<dbReference type="SMART" id="SM00209">
    <property type="entry name" value="TSP1"/>
    <property type="match status" value="5"/>
</dbReference>
<dbReference type="Pfam" id="PF00090">
    <property type="entry name" value="TSP_1"/>
    <property type="match status" value="3"/>
</dbReference>
<evidence type="ECO:0000256" key="1">
    <source>
        <dbReference type="ARBA" id="ARBA00022729"/>
    </source>
</evidence>
<dbReference type="Gene3D" id="2.10.25.10">
    <property type="entry name" value="Laminin"/>
    <property type="match status" value="1"/>
</dbReference>
<dbReference type="InterPro" id="IPR052065">
    <property type="entry name" value="Compl_asym_regulator"/>
</dbReference>
<dbReference type="InterPro" id="IPR000742">
    <property type="entry name" value="EGF"/>
</dbReference>
<comment type="caution">
    <text evidence="7">The sequence shown here is derived from an EMBL/GenBank/DDBJ whole genome shotgun (WGS) entry which is preliminary data.</text>
</comment>
<dbReference type="InterPro" id="IPR036084">
    <property type="entry name" value="Ser_inhib-like_sf"/>
</dbReference>
<evidence type="ECO:0000259" key="5">
    <source>
        <dbReference type="PROSITE" id="PS01225"/>
    </source>
</evidence>